<dbReference type="EMBL" id="CP047225">
    <property type="protein sequence ID" value="QIW62346.1"/>
    <property type="molecule type" value="Genomic_DNA"/>
</dbReference>
<dbReference type="Proteomes" id="UP000503310">
    <property type="component" value="Chromosome"/>
</dbReference>
<sequence>MNTATWTNINTPGFNYFEHFLYRMGVDVRVLNGNINDIYNRYKGYVFLCDDLKLPIVKQEIDILPRVIIQKNK</sequence>
<evidence type="ECO:0000313" key="2">
    <source>
        <dbReference type="Proteomes" id="UP000503310"/>
    </source>
</evidence>
<dbReference type="RefSeq" id="WP_167845314.1">
    <property type="nucleotide sequence ID" value="NZ_CP047225.1"/>
</dbReference>
<reference evidence="1 2" key="1">
    <citation type="submission" date="2019-12" db="EMBL/GenBank/DDBJ databases">
        <title>Sequencing and analysis of the whole genome of Mycoplasma gallinaceum strain Peacock20181011.</title>
        <authorList>
            <person name="Liu X."/>
            <person name="Qin Z."/>
            <person name="Xu H."/>
        </authorList>
    </citation>
    <scope>NUCLEOTIDE SEQUENCE [LARGE SCALE GENOMIC DNA]</scope>
    <source>
        <strain evidence="1 2">Peacock20181011</strain>
    </source>
</reference>
<gene>
    <name evidence="1" type="ORF">GOQ20_02840</name>
</gene>
<protein>
    <submittedName>
        <fullName evidence="1">Uncharacterized protein</fullName>
    </submittedName>
</protein>
<organism evidence="1 2">
    <name type="scientific">Mycoplasmopsis gallinacea</name>
    <dbReference type="NCBI Taxonomy" id="29556"/>
    <lineage>
        <taxon>Bacteria</taxon>
        <taxon>Bacillati</taxon>
        <taxon>Mycoplasmatota</taxon>
        <taxon>Mycoplasmoidales</taxon>
        <taxon>Metamycoplasmataceae</taxon>
        <taxon>Mycoplasmopsis</taxon>
    </lineage>
</organism>
<dbReference type="AlphaFoldDB" id="A0A6H0V4E9"/>
<proteinExistence type="predicted"/>
<name>A0A6H0V4E9_9BACT</name>
<evidence type="ECO:0000313" key="1">
    <source>
        <dbReference type="EMBL" id="QIW62346.1"/>
    </source>
</evidence>
<accession>A0A6H0V4E9</accession>